<evidence type="ECO:0000256" key="5">
    <source>
        <dbReference type="SAM" id="SignalP"/>
    </source>
</evidence>
<sequence length="332" mass="34863">MFRARSVATLSLVAASALLLAGCAGSSEPDATAAAATDDDYYPVTVTDMAGNEVTIESADAVGITDNRFFGIAEAWDLPVVVAPRVLMSENNSLKTDEEILDTGSHGEPDLEQFVAADPDLIINGYRYGGDTSEAVQEVAPDAAFVSMDAAEELTADEYVVQSVTLMGEVFNKQDEATALIEEFETAIDEASAAYDPSETVMGLITSGGEINYSNPTDGRGASIFFELVGLTPALDTSGSSDHTGDSVSLEALAEANADYFLVLDRDAAVSEEGEEATPALELINSSAALSTVPAVENQAIYVMPADYYLTEDVFAYITVLNGLTETFSAAS</sequence>
<organism evidence="7 8">
    <name type="scientific">Microbacterium aquimaris</name>
    <dbReference type="NCBI Taxonomy" id="459816"/>
    <lineage>
        <taxon>Bacteria</taxon>
        <taxon>Bacillati</taxon>
        <taxon>Actinomycetota</taxon>
        <taxon>Actinomycetes</taxon>
        <taxon>Micrococcales</taxon>
        <taxon>Microbacteriaceae</taxon>
        <taxon>Microbacterium</taxon>
    </lineage>
</organism>
<dbReference type="InterPro" id="IPR002491">
    <property type="entry name" value="ABC_transptr_periplasmic_BD"/>
</dbReference>
<dbReference type="PANTHER" id="PTHR30532:SF28">
    <property type="entry name" value="PETROBACTIN-BINDING PROTEIN YCLQ"/>
    <property type="match status" value="1"/>
</dbReference>
<feature type="chain" id="PRO_5046040641" evidence="5">
    <location>
        <begin position="27"/>
        <end position="332"/>
    </location>
</feature>
<dbReference type="SUPFAM" id="SSF53807">
    <property type="entry name" value="Helical backbone' metal receptor"/>
    <property type="match status" value="1"/>
</dbReference>
<evidence type="ECO:0000256" key="4">
    <source>
        <dbReference type="ARBA" id="ARBA00022729"/>
    </source>
</evidence>
<evidence type="ECO:0000259" key="6">
    <source>
        <dbReference type="PROSITE" id="PS50983"/>
    </source>
</evidence>
<evidence type="ECO:0000256" key="1">
    <source>
        <dbReference type="ARBA" id="ARBA00004196"/>
    </source>
</evidence>
<dbReference type="Pfam" id="PF01497">
    <property type="entry name" value="Peripla_BP_2"/>
    <property type="match status" value="1"/>
</dbReference>
<dbReference type="InterPro" id="IPR051313">
    <property type="entry name" value="Bact_iron-sidero_bind"/>
</dbReference>
<reference evidence="7 8" key="1">
    <citation type="submission" date="2023-10" db="EMBL/GenBank/DDBJ databases">
        <title>Microbacterium xanthum sp. nov., isolated from seaweed.</title>
        <authorList>
            <person name="Lee S.D."/>
        </authorList>
    </citation>
    <scope>NUCLEOTIDE SEQUENCE [LARGE SCALE GENOMIC DNA]</scope>
    <source>
        <strain evidence="7 8">KCTC 19124</strain>
    </source>
</reference>
<protein>
    <submittedName>
        <fullName evidence="7">ABC transporter substrate-binding protein</fullName>
    </submittedName>
</protein>
<name>A0ABU5N7K3_9MICO</name>
<dbReference type="RefSeq" id="WP_194424543.1">
    <property type="nucleotide sequence ID" value="NZ_BAAAPT010000002.1"/>
</dbReference>
<evidence type="ECO:0000313" key="7">
    <source>
        <dbReference type="EMBL" id="MDZ8162048.1"/>
    </source>
</evidence>
<keyword evidence="8" id="KW-1185">Reference proteome</keyword>
<evidence type="ECO:0000313" key="8">
    <source>
        <dbReference type="Proteomes" id="UP001291912"/>
    </source>
</evidence>
<comment type="similarity">
    <text evidence="2">Belongs to the bacterial solute-binding protein 8 family.</text>
</comment>
<dbReference type="EMBL" id="JAWJYN010000002">
    <property type="protein sequence ID" value="MDZ8162048.1"/>
    <property type="molecule type" value="Genomic_DNA"/>
</dbReference>
<feature type="domain" description="Fe/B12 periplasmic-binding" evidence="6">
    <location>
        <begin position="47"/>
        <end position="332"/>
    </location>
</feature>
<evidence type="ECO:0000256" key="2">
    <source>
        <dbReference type="ARBA" id="ARBA00008814"/>
    </source>
</evidence>
<dbReference type="Gene3D" id="3.40.50.1980">
    <property type="entry name" value="Nitrogenase molybdenum iron protein domain"/>
    <property type="match status" value="2"/>
</dbReference>
<comment type="caution">
    <text evidence="7">The sequence shown here is derived from an EMBL/GenBank/DDBJ whole genome shotgun (WGS) entry which is preliminary data.</text>
</comment>
<proteinExistence type="inferred from homology"/>
<keyword evidence="4 5" id="KW-0732">Signal</keyword>
<gene>
    <name evidence="7" type="ORF">R2Q92_09355</name>
</gene>
<dbReference type="Proteomes" id="UP001291912">
    <property type="component" value="Unassembled WGS sequence"/>
</dbReference>
<comment type="subcellular location">
    <subcellularLocation>
        <location evidence="1">Cell envelope</location>
    </subcellularLocation>
</comment>
<keyword evidence="3" id="KW-0813">Transport</keyword>
<accession>A0ABU5N7K3</accession>
<dbReference type="PANTHER" id="PTHR30532">
    <property type="entry name" value="IRON III DICITRATE-BINDING PERIPLASMIC PROTEIN"/>
    <property type="match status" value="1"/>
</dbReference>
<dbReference type="PROSITE" id="PS50983">
    <property type="entry name" value="FE_B12_PBP"/>
    <property type="match status" value="1"/>
</dbReference>
<feature type="signal peptide" evidence="5">
    <location>
        <begin position="1"/>
        <end position="26"/>
    </location>
</feature>
<dbReference type="PROSITE" id="PS51257">
    <property type="entry name" value="PROKAR_LIPOPROTEIN"/>
    <property type="match status" value="1"/>
</dbReference>
<evidence type="ECO:0000256" key="3">
    <source>
        <dbReference type="ARBA" id="ARBA00022448"/>
    </source>
</evidence>